<name>A0A075MN39_9ARCH</name>
<gene>
    <name evidence="3" type="ORF">NTE_00592</name>
</gene>
<dbReference type="AlphaFoldDB" id="A0A075MN39"/>
<dbReference type="GO" id="GO:0051213">
    <property type="term" value="F:dioxygenase activity"/>
    <property type="evidence" value="ECO:0007669"/>
    <property type="project" value="UniProtKB-KW"/>
</dbReference>
<dbReference type="GO" id="GO:0046872">
    <property type="term" value="F:metal ion binding"/>
    <property type="evidence" value="ECO:0007669"/>
    <property type="project" value="UniProtKB-KW"/>
</dbReference>
<dbReference type="PROSITE" id="PS51819">
    <property type="entry name" value="VOC"/>
    <property type="match status" value="2"/>
</dbReference>
<dbReference type="PANTHER" id="PTHR43279">
    <property type="entry name" value="CATECHOL-2,3-DIOXYGENASE"/>
    <property type="match status" value="1"/>
</dbReference>
<dbReference type="RefSeq" id="WP_148699596.1">
    <property type="nucleotide sequence ID" value="NZ_CP007174.1"/>
</dbReference>
<evidence type="ECO:0000256" key="1">
    <source>
        <dbReference type="ARBA" id="ARBA00022723"/>
    </source>
</evidence>
<dbReference type="InterPro" id="IPR018146">
    <property type="entry name" value="Glyoxalase_1_CS"/>
</dbReference>
<dbReference type="Proteomes" id="UP000028194">
    <property type="component" value="Chromosome"/>
</dbReference>
<feature type="domain" description="VOC" evidence="2">
    <location>
        <begin position="16"/>
        <end position="141"/>
    </location>
</feature>
<organism evidence="3 4">
    <name type="scientific">Candidatus Nitrososphaera evergladensis SR1</name>
    <dbReference type="NCBI Taxonomy" id="1459636"/>
    <lineage>
        <taxon>Archaea</taxon>
        <taxon>Nitrososphaerota</taxon>
        <taxon>Nitrososphaeria</taxon>
        <taxon>Nitrososphaerales</taxon>
        <taxon>Nitrososphaeraceae</taxon>
        <taxon>Nitrososphaera</taxon>
    </lineage>
</organism>
<keyword evidence="4" id="KW-1185">Reference proteome</keyword>
<keyword evidence="3" id="KW-0223">Dioxygenase</keyword>
<dbReference type="Pfam" id="PF00903">
    <property type="entry name" value="Glyoxalase"/>
    <property type="match status" value="2"/>
</dbReference>
<keyword evidence="1" id="KW-0479">Metal-binding</keyword>
<evidence type="ECO:0000313" key="3">
    <source>
        <dbReference type="EMBL" id="AIF82673.1"/>
    </source>
</evidence>
<dbReference type="InterPro" id="IPR004360">
    <property type="entry name" value="Glyas_Fos-R_dOase_dom"/>
</dbReference>
<accession>A0A075MN39</accession>
<protein>
    <submittedName>
        <fullName evidence="3">Putative ring-cleavage extradiol dioxygenase</fullName>
    </submittedName>
</protein>
<sequence length="301" mass="32993">MATTAGGRFVAHPSSKIGYVSLNVSDISQSLEFYESVLGFKVLGRQSSAGDRALLSVDNNTAHLLELRKAAKKEGAEQQKRAGLYHFAILLPERKFLADALAFLGRETRGQVHFDGMADHSVSESVYIRDPDFNGIEIYRDRSRSEWQVTSSRQIKMVTERLDTEGLLAQATAAGWKGMPAGTTIGHVHLHVRDLGRAMQFYSQILGLGLTFTFPGAYFFAAGGYHHHVATNTWLGQNISAAALPEEAVVGLNHFAIKVPDEKEELGRAASNLLRHGVLVSQEQNSATGRDPDGITVKLYR</sequence>
<evidence type="ECO:0000313" key="4">
    <source>
        <dbReference type="Proteomes" id="UP000028194"/>
    </source>
</evidence>
<keyword evidence="3" id="KW-0560">Oxidoreductase</keyword>
<reference evidence="3 4" key="1">
    <citation type="journal article" date="2014" name="PLoS ONE">
        <title>Genome Sequence of Candidatus Nitrososphaera evergladensis from Group I.1b Enriched from Everglades Soil Reveals Novel Genomic Features of the Ammonia-Oxidizing Archaea.</title>
        <authorList>
            <person name="Zhalnina K.V."/>
            <person name="Dias R."/>
            <person name="Leonard M.T."/>
            <person name="Dorr de Quadros P."/>
            <person name="Camargo F.A."/>
            <person name="Drew J.C."/>
            <person name="Farmerie W.G."/>
            <person name="Daroub S.H."/>
            <person name="Triplett E.W."/>
        </authorList>
    </citation>
    <scope>NUCLEOTIDE SEQUENCE [LARGE SCALE GENOMIC DNA]</scope>
    <source>
        <strain evidence="3 4">SR1</strain>
    </source>
</reference>
<dbReference type="HOGENOM" id="CLU_059557_0_0_2"/>
<dbReference type="eggNOG" id="arCOG06106">
    <property type="taxonomic scope" value="Archaea"/>
</dbReference>
<proteinExistence type="predicted"/>
<dbReference type="PROSITE" id="PS00934">
    <property type="entry name" value="GLYOXALASE_I_1"/>
    <property type="match status" value="1"/>
</dbReference>
<dbReference type="InterPro" id="IPR029068">
    <property type="entry name" value="Glyas_Bleomycin-R_OHBP_Dase"/>
</dbReference>
<dbReference type="EMBL" id="CP007174">
    <property type="protein sequence ID" value="AIF82673.1"/>
    <property type="molecule type" value="Genomic_DNA"/>
</dbReference>
<dbReference type="KEGG" id="nev:NTE_00592"/>
<evidence type="ECO:0000259" key="2">
    <source>
        <dbReference type="PROSITE" id="PS51819"/>
    </source>
</evidence>
<dbReference type="GeneID" id="41596455"/>
<dbReference type="STRING" id="1459636.NTE_00592"/>
<dbReference type="GO" id="GO:0004462">
    <property type="term" value="F:lactoylglutathione lyase activity"/>
    <property type="evidence" value="ECO:0007669"/>
    <property type="project" value="InterPro"/>
</dbReference>
<dbReference type="PANTHER" id="PTHR43279:SF1">
    <property type="entry name" value="CATECHOL-2,3-DIOXYGENASE"/>
    <property type="match status" value="1"/>
</dbReference>
<dbReference type="InterPro" id="IPR037523">
    <property type="entry name" value="VOC_core"/>
</dbReference>
<feature type="domain" description="VOC" evidence="2">
    <location>
        <begin position="184"/>
        <end position="301"/>
    </location>
</feature>
<dbReference type="Gene3D" id="3.10.180.10">
    <property type="entry name" value="2,3-Dihydroxybiphenyl 1,2-Dioxygenase, domain 1"/>
    <property type="match status" value="2"/>
</dbReference>
<dbReference type="SUPFAM" id="SSF54593">
    <property type="entry name" value="Glyoxalase/Bleomycin resistance protein/Dihydroxybiphenyl dioxygenase"/>
    <property type="match status" value="1"/>
</dbReference>
<dbReference type="OrthoDB" id="37941at2157"/>